<accession>A0ABP0E852</accession>
<evidence type="ECO:0000313" key="2">
    <source>
        <dbReference type="Proteomes" id="UP001642501"/>
    </source>
</evidence>
<keyword evidence="2" id="KW-1185">Reference proteome</keyword>
<gene>
    <name evidence="1" type="ORF">SEPCBS57363_006805</name>
</gene>
<comment type="caution">
    <text evidence="1">The sequence shown here is derived from an EMBL/GenBank/DDBJ whole genome shotgun (WGS) entry which is preliminary data.</text>
</comment>
<reference evidence="1 2" key="1">
    <citation type="submission" date="2024-01" db="EMBL/GenBank/DDBJ databases">
        <authorList>
            <person name="Allen C."/>
            <person name="Tagirdzhanova G."/>
        </authorList>
    </citation>
    <scope>NUCLEOTIDE SEQUENCE [LARGE SCALE GENOMIC DNA]</scope>
    <source>
        <strain evidence="1 2">CBS 573.63</strain>
    </source>
</reference>
<evidence type="ECO:0000313" key="1">
    <source>
        <dbReference type="EMBL" id="CAK7275622.1"/>
    </source>
</evidence>
<proteinExistence type="predicted"/>
<dbReference type="EMBL" id="CAWUOM010000316">
    <property type="protein sequence ID" value="CAK7275622.1"/>
    <property type="molecule type" value="Genomic_DNA"/>
</dbReference>
<dbReference type="Proteomes" id="UP001642501">
    <property type="component" value="Unassembled WGS sequence"/>
</dbReference>
<organism evidence="1 2">
    <name type="scientific">Sporothrix epigloea</name>
    <dbReference type="NCBI Taxonomy" id="1892477"/>
    <lineage>
        <taxon>Eukaryota</taxon>
        <taxon>Fungi</taxon>
        <taxon>Dikarya</taxon>
        <taxon>Ascomycota</taxon>
        <taxon>Pezizomycotina</taxon>
        <taxon>Sordariomycetes</taxon>
        <taxon>Sordariomycetidae</taxon>
        <taxon>Ophiostomatales</taxon>
        <taxon>Ophiostomataceae</taxon>
        <taxon>Sporothrix</taxon>
    </lineage>
</organism>
<sequence>MEIEAGVPPIEVRLDRAKHQYALRLLQLPRHHPIRVCAQPAKDELNSESDIAMLGFVYGSPGTTLQ</sequence>
<protein>
    <submittedName>
        <fullName evidence="1">Uncharacterized protein</fullName>
    </submittedName>
</protein>
<feature type="non-terminal residue" evidence="1">
    <location>
        <position position="66"/>
    </location>
</feature>
<name>A0ABP0E852_9PEZI</name>